<name>A0A3G8Y485_9FLAO</name>
<dbReference type="Pfam" id="PF09697">
    <property type="entry name" value="Porph_ging"/>
    <property type="match status" value="1"/>
</dbReference>
<dbReference type="EMBL" id="CP034161">
    <property type="protein sequence ID" value="AZI39723.1"/>
    <property type="molecule type" value="Genomic_DNA"/>
</dbReference>
<proteinExistence type="predicted"/>
<dbReference type="InterPro" id="IPR005901">
    <property type="entry name" value="GLPGLI"/>
</dbReference>
<keyword evidence="2" id="KW-1185">Reference proteome</keyword>
<evidence type="ECO:0000313" key="1">
    <source>
        <dbReference type="EMBL" id="AZI39723.1"/>
    </source>
</evidence>
<accession>A0A3G8Y485</accession>
<sequence>MINFRIFGCYLQCYKKPHKIQNMRNLTLLFLLFTNLYFSQTNRFIYELKYRSEPTQDYRTDLMALDIDAKNVRFYDYKFVEYDSINKKANEYSSRYSTKTDQVLTRKLNSNKNIWYRDFFDYFAVTTNDEMKWKLSNETQNFEGYKLQKATTKFAGRDWTAWFSKDVNISEGPYKFRGLPGLIFILEDNQKDFVYKLVKNIKLPRTYDTKEFVETHYGKPALPVTNEKFNKYIQEIYADPIRMFSAQMKDGGKATFKNETVESMEELNKKKAMLQNGIKSRYIYIEKDKAPKFN</sequence>
<protein>
    <submittedName>
        <fullName evidence="1">GLPGLI family protein</fullName>
    </submittedName>
</protein>
<dbReference type="Proteomes" id="UP000281810">
    <property type="component" value="Chromosome"/>
</dbReference>
<reference evidence="2" key="1">
    <citation type="submission" date="2018-11" db="EMBL/GenBank/DDBJ databases">
        <title>Proposal to divide the Flavobacteriaceae and reorganize its genera based on Amino Acid Identity values calculated from whole genome sequences.</title>
        <authorList>
            <person name="Nicholson A.C."/>
            <person name="Gulvik C.A."/>
            <person name="Whitney A.M."/>
            <person name="Humrighouse B.W."/>
            <person name="Bell M."/>
            <person name="Holmes B."/>
            <person name="Steigerwalt A.B."/>
            <person name="Villarma A."/>
            <person name="Sheth M."/>
            <person name="Batra D."/>
            <person name="Pryor J."/>
            <person name="Bernardet J.-F."/>
            <person name="Hugo C."/>
            <person name="Kampfer P."/>
            <person name="Newman J.D."/>
            <person name="McQuiston J.R."/>
        </authorList>
    </citation>
    <scope>NUCLEOTIDE SEQUENCE [LARGE SCALE GENOMIC DNA]</scope>
    <source>
        <strain evidence="2">F5649</strain>
    </source>
</reference>
<dbReference type="AlphaFoldDB" id="A0A3G8Y485"/>
<organism evidence="1 2">
    <name type="scientific">Epilithonimonas vandammei</name>
    <dbReference type="NCBI Taxonomy" id="2487072"/>
    <lineage>
        <taxon>Bacteria</taxon>
        <taxon>Pseudomonadati</taxon>
        <taxon>Bacteroidota</taxon>
        <taxon>Flavobacteriia</taxon>
        <taxon>Flavobacteriales</taxon>
        <taxon>Weeksellaceae</taxon>
        <taxon>Chryseobacterium group</taxon>
        <taxon>Epilithonimonas</taxon>
    </lineage>
</organism>
<evidence type="ECO:0000313" key="2">
    <source>
        <dbReference type="Proteomes" id="UP000281810"/>
    </source>
</evidence>
<dbReference type="OrthoDB" id="1440774at2"/>
<dbReference type="NCBIfam" id="TIGR01200">
    <property type="entry name" value="GLPGLI"/>
    <property type="match status" value="1"/>
</dbReference>
<gene>
    <name evidence="1" type="ORF">EIB74_06990</name>
</gene>